<evidence type="ECO:0000313" key="1">
    <source>
        <dbReference type="EMBL" id="MBD2501588.1"/>
    </source>
</evidence>
<proteinExistence type="predicted"/>
<dbReference type="RefSeq" id="WP_190472692.1">
    <property type="nucleotide sequence ID" value="NZ_JACJSG010000016.1"/>
</dbReference>
<comment type="caution">
    <text evidence="1">The sequence shown here is derived from an EMBL/GenBank/DDBJ whole genome shotgun (WGS) entry which is preliminary data.</text>
</comment>
<organism evidence="1 2">
    <name type="scientific">Anabaena azotica FACHB-119</name>
    <dbReference type="NCBI Taxonomy" id="947527"/>
    <lineage>
        <taxon>Bacteria</taxon>
        <taxon>Bacillati</taxon>
        <taxon>Cyanobacteriota</taxon>
        <taxon>Cyanophyceae</taxon>
        <taxon>Nostocales</taxon>
        <taxon>Nostocaceae</taxon>
        <taxon>Anabaena</taxon>
        <taxon>Anabaena azotica</taxon>
    </lineage>
</organism>
<gene>
    <name evidence="1" type="ORF">H6G83_13410</name>
</gene>
<accession>A0ABR8D373</accession>
<sequence>MKSKHHLDFACVVANSIRPISSKFLMNDLELLYQYSSVKPRLSGILIKRR</sequence>
<name>A0ABR8D373_9NOST</name>
<dbReference type="Proteomes" id="UP000661112">
    <property type="component" value="Unassembled WGS sequence"/>
</dbReference>
<evidence type="ECO:0000313" key="2">
    <source>
        <dbReference type="Proteomes" id="UP000661112"/>
    </source>
</evidence>
<dbReference type="EMBL" id="JACJSG010000016">
    <property type="protein sequence ID" value="MBD2501588.1"/>
    <property type="molecule type" value="Genomic_DNA"/>
</dbReference>
<reference evidence="1 2" key="1">
    <citation type="journal article" date="2020" name="ISME J.">
        <title>Comparative genomics reveals insights into cyanobacterial evolution and habitat adaptation.</title>
        <authorList>
            <person name="Chen M.Y."/>
            <person name="Teng W.K."/>
            <person name="Zhao L."/>
            <person name="Hu C.X."/>
            <person name="Zhou Y.K."/>
            <person name="Han B.P."/>
            <person name="Song L.R."/>
            <person name="Shu W.S."/>
        </authorList>
    </citation>
    <scope>NUCLEOTIDE SEQUENCE [LARGE SCALE GENOMIC DNA]</scope>
    <source>
        <strain evidence="1 2">FACHB-119</strain>
    </source>
</reference>
<protein>
    <submittedName>
        <fullName evidence="1">Uncharacterized protein</fullName>
    </submittedName>
</protein>
<keyword evidence="2" id="KW-1185">Reference proteome</keyword>